<dbReference type="AlphaFoldDB" id="Q2U8R5"/>
<protein>
    <submittedName>
        <fullName evidence="2">DNA, SC111</fullName>
    </submittedName>
</protein>
<feature type="region of interest" description="Disordered" evidence="1">
    <location>
        <begin position="272"/>
        <end position="339"/>
    </location>
</feature>
<name>Q2U8R5_ASPOR</name>
<feature type="region of interest" description="Disordered" evidence="1">
    <location>
        <begin position="1"/>
        <end position="148"/>
    </location>
</feature>
<feature type="compositionally biased region" description="Polar residues" evidence="1">
    <location>
        <begin position="329"/>
        <end position="339"/>
    </location>
</feature>
<reference evidence="2 3" key="1">
    <citation type="journal article" date="2005" name="Nature">
        <title>Genome sequencing and analysis of Aspergillus oryzae.</title>
        <authorList>
            <person name="Machida M."/>
            <person name="Asai K."/>
            <person name="Sano M."/>
            <person name="Tanaka T."/>
            <person name="Kumagai T."/>
            <person name="Terai G."/>
            <person name="Kusumoto K."/>
            <person name="Arima T."/>
            <person name="Akita O."/>
            <person name="Kashiwagi Y."/>
            <person name="Abe K."/>
            <person name="Gomi K."/>
            <person name="Horiuchi H."/>
            <person name="Kitamoto K."/>
            <person name="Kobayashi T."/>
            <person name="Takeuchi M."/>
            <person name="Denning D.W."/>
            <person name="Galagan J.E."/>
            <person name="Nierman W.C."/>
            <person name="Yu J."/>
            <person name="Archer D.B."/>
            <person name="Bennett J.W."/>
            <person name="Bhatnagar D."/>
            <person name="Cleveland T.E."/>
            <person name="Fedorova N.D."/>
            <person name="Gotoh O."/>
            <person name="Horikawa H."/>
            <person name="Hosoyama A."/>
            <person name="Ichinomiya M."/>
            <person name="Igarashi R."/>
            <person name="Iwashita K."/>
            <person name="Juvvadi P.R."/>
            <person name="Kato M."/>
            <person name="Kato Y."/>
            <person name="Kin T."/>
            <person name="Kokubun A."/>
            <person name="Maeda H."/>
            <person name="Maeyama N."/>
            <person name="Maruyama J."/>
            <person name="Nagasaki H."/>
            <person name="Nakajima T."/>
            <person name="Oda K."/>
            <person name="Okada K."/>
            <person name="Paulsen I."/>
            <person name="Sakamoto K."/>
            <person name="Sawano T."/>
            <person name="Takahashi M."/>
            <person name="Takase K."/>
            <person name="Terabayashi Y."/>
            <person name="Wortman J."/>
            <person name="Yamada O."/>
            <person name="Yamagata Y."/>
            <person name="Anazawa H."/>
            <person name="Hata Y."/>
            <person name="Koide Y."/>
            <person name="Komori T."/>
            <person name="Koyama Y."/>
            <person name="Minetoki T."/>
            <person name="Suharnan S."/>
            <person name="Tanaka A."/>
            <person name="Isono K."/>
            <person name="Kuhara S."/>
            <person name="Ogasawara N."/>
            <person name="Kikuchi H."/>
        </authorList>
    </citation>
    <scope>NUCLEOTIDE SEQUENCE [LARGE SCALE GENOMIC DNA]</scope>
    <source>
        <strain evidence="3">ATCC 42149 / RIB 40</strain>
    </source>
</reference>
<evidence type="ECO:0000313" key="3">
    <source>
        <dbReference type="Proteomes" id="UP000006564"/>
    </source>
</evidence>
<dbReference type="HOGENOM" id="CLU_818828_0_0_1"/>
<feature type="compositionally biased region" description="Low complexity" evidence="1">
    <location>
        <begin position="167"/>
        <end position="186"/>
    </location>
</feature>
<proteinExistence type="predicted"/>
<dbReference type="EMBL" id="AP007164">
    <property type="protein sequence ID" value="BAE62050.1"/>
    <property type="molecule type" value="Genomic_DNA"/>
</dbReference>
<feature type="region of interest" description="Disordered" evidence="1">
    <location>
        <begin position="167"/>
        <end position="193"/>
    </location>
</feature>
<evidence type="ECO:0000256" key="1">
    <source>
        <dbReference type="SAM" id="MobiDB-lite"/>
    </source>
</evidence>
<gene>
    <name evidence="2" type="ORF">AO090701000322</name>
</gene>
<feature type="compositionally biased region" description="Low complexity" evidence="1">
    <location>
        <begin position="35"/>
        <end position="55"/>
    </location>
</feature>
<organism evidence="2 3">
    <name type="scientific">Aspergillus oryzae (strain ATCC 42149 / RIB 40)</name>
    <name type="common">Yellow koji mold</name>
    <dbReference type="NCBI Taxonomy" id="510516"/>
    <lineage>
        <taxon>Eukaryota</taxon>
        <taxon>Fungi</taxon>
        <taxon>Dikarya</taxon>
        <taxon>Ascomycota</taxon>
        <taxon>Pezizomycotina</taxon>
        <taxon>Eurotiomycetes</taxon>
        <taxon>Eurotiomycetidae</taxon>
        <taxon>Eurotiales</taxon>
        <taxon>Aspergillaceae</taxon>
        <taxon>Aspergillus</taxon>
        <taxon>Aspergillus subgen. Circumdati</taxon>
    </lineage>
</organism>
<keyword evidence="3" id="KW-1185">Reference proteome</keyword>
<dbReference type="OMA" id="SSTKWAP"/>
<sequence length="339" mass="34823">MDLKLNAPSPLSLLPGTSSSSALASPASPVPSPSPKNSLPSSPTFRSPSSNAMTSSPPPAAPSTSPPSPSATSTASASSTSSTKWAPKAAQTSKPSSSSPATKKGTDSVDTRAAGGQRTSTSYSGRSSSAAKKTKTKPPCTSKTAPPQPVTWSWAATACTRRPAPTGYLRSIRPSIPASPSCRPSSTPRVSTTVIENTTRSSWRLSCSSMRPICPPVRSKTDRTGSHNIGSRMPCTRRCRLASGSPESGRMHVGIRIGLCCSVMLHTLCPRATNPPPTPSTTQSSSPASSPNTVTNPSPSPSKPTKTSVATPSTQPSRPPVACGRRTGTWDSSRAGSKN</sequence>
<feature type="compositionally biased region" description="Pro residues" evidence="1">
    <location>
        <begin position="56"/>
        <end position="69"/>
    </location>
</feature>
<accession>Q2U8R5</accession>
<feature type="compositionally biased region" description="Low complexity" evidence="1">
    <location>
        <begin position="280"/>
        <end position="314"/>
    </location>
</feature>
<dbReference type="GeneID" id="10098572"/>
<feature type="compositionally biased region" description="Low complexity" evidence="1">
    <location>
        <begin position="115"/>
        <end position="145"/>
    </location>
</feature>
<dbReference type="KEGG" id="aor:AO090701000322"/>
<dbReference type="Proteomes" id="UP000006564">
    <property type="component" value="Chromosome 5"/>
</dbReference>
<dbReference type="EMBL" id="BA000053">
    <property type="protein sequence ID" value="BAE62050.1"/>
    <property type="molecule type" value="Genomic_DNA"/>
</dbReference>
<feature type="compositionally biased region" description="Low complexity" evidence="1">
    <location>
        <begin position="70"/>
        <end position="103"/>
    </location>
</feature>
<dbReference type="VEuPathDB" id="FungiDB:AO090701000322"/>
<feature type="compositionally biased region" description="Low complexity" evidence="1">
    <location>
        <begin position="7"/>
        <end position="27"/>
    </location>
</feature>
<dbReference type="STRING" id="510516.Q2U8R5"/>
<dbReference type="RefSeq" id="XP_023092090.1">
    <property type="nucleotide sequence ID" value="XM_023237365.1"/>
</dbReference>
<evidence type="ECO:0000313" key="2">
    <source>
        <dbReference type="EMBL" id="BAE62050.1"/>
    </source>
</evidence>